<organism evidence="3 4">
    <name type="scientific">Leucobacter denitrificans</name>
    <dbReference type="NCBI Taxonomy" id="683042"/>
    <lineage>
        <taxon>Bacteria</taxon>
        <taxon>Bacillati</taxon>
        <taxon>Actinomycetota</taxon>
        <taxon>Actinomycetes</taxon>
        <taxon>Micrococcales</taxon>
        <taxon>Microbacteriaceae</taxon>
        <taxon>Leucobacter</taxon>
    </lineage>
</organism>
<dbReference type="AlphaFoldDB" id="A0A7G9S7B5"/>
<name>A0A7G9S7B5_9MICO</name>
<evidence type="ECO:0000256" key="1">
    <source>
        <dbReference type="SAM" id="Phobius"/>
    </source>
</evidence>
<evidence type="ECO:0000259" key="2">
    <source>
        <dbReference type="Pfam" id="PF04892"/>
    </source>
</evidence>
<sequence length="150" mass="16083">MQLRSRVGVIGALLTAVVVLFITLTPNPVDRGHSDIILAILRALHALGVPESFGYAYLEFTSNIVMFVPLGLFVGLMVTGSQWILALALPPLLSGLVEFTQLMLLPERVGSLYDVIANTAGGWIGLALAAILRVLFSAPSRQEQLATVRS</sequence>
<dbReference type="InterPro" id="IPR006976">
    <property type="entry name" value="VanZ-like"/>
</dbReference>
<gene>
    <name evidence="3" type="ORF">H9L06_05520</name>
</gene>
<keyword evidence="1" id="KW-0812">Transmembrane</keyword>
<keyword evidence="4" id="KW-1185">Reference proteome</keyword>
<evidence type="ECO:0000313" key="3">
    <source>
        <dbReference type="EMBL" id="QNN63740.1"/>
    </source>
</evidence>
<proteinExistence type="predicted"/>
<feature type="transmembrane region" description="Helical" evidence="1">
    <location>
        <begin position="7"/>
        <end position="24"/>
    </location>
</feature>
<dbReference type="KEGG" id="ldn:H9L06_05520"/>
<keyword evidence="1" id="KW-0472">Membrane</keyword>
<keyword evidence="1" id="KW-1133">Transmembrane helix</keyword>
<reference evidence="3 4" key="1">
    <citation type="submission" date="2020-08" db="EMBL/GenBank/DDBJ databases">
        <title>Genome sequence of Leucobacter denitrificans KACC 14055T.</title>
        <authorList>
            <person name="Hyun D.-W."/>
            <person name="Bae J.-W."/>
        </authorList>
    </citation>
    <scope>NUCLEOTIDE SEQUENCE [LARGE SCALE GENOMIC DNA]</scope>
    <source>
        <strain evidence="3 4">KACC 14055</strain>
    </source>
</reference>
<dbReference type="RefSeq" id="WP_187556197.1">
    <property type="nucleotide sequence ID" value="NZ_CP060716.1"/>
</dbReference>
<dbReference type="Pfam" id="PF04892">
    <property type="entry name" value="VanZ"/>
    <property type="match status" value="1"/>
</dbReference>
<dbReference type="EMBL" id="CP060716">
    <property type="protein sequence ID" value="QNN63740.1"/>
    <property type="molecule type" value="Genomic_DNA"/>
</dbReference>
<evidence type="ECO:0000313" key="4">
    <source>
        <dbReference type="Proteomes" id="UP000515934"/>
    </source>
</evidence>
<feature type="domain" description="VanZ-like" evidence="2">
    <location>
        <begin position="16"/>
        <end position="132"/>
    </location>
</feature>
<dbReference type="Proteomes" id="UP000515934">
    <property type="component" value="Chromosome"/>
</dbReference>
<accession>A0A7G9S7B5</accession>
<feature type="transmembrane region" description="Helical" evidence="1">
    <location>
        <begin position="112"/>
        <end position="136"/>
    </location>
</feature>
<protein>
    <submittedName>
        <fullName evidence="3">VanZ family protein</fullName>
    </submittedName>
</protein>